<accession>A0A060RU62</accession>
<organism evidence="1 2">
    <name type="scientific">Plasmodium reichenowi</name>
    <dbReference type="NCBI Taxonomy" id="5854"/>
    <lineage>
        <taxon>Eukaryota</taxon>
        <taxon>Sar</taxon>
        <taxon>Alveolata</taxon>
        <taxon>Apicomplexa</taxon>
        <taxon>Aconoidasida</taxon>
        <taxon>Haemosporida</taxon>
        <taxon>Plasmodiidae</taxon>
        <taxon>Plasmodium</taxon>
        <taxon>Plasmodium (Laverania)</taxon>
    </lineage>
</organism>
<evidence type="ECO:0000313" key="1">
    <source>
        <dbReference type="EMBL" id="CDO64821.1"/>
    </source>
</evidence>
<name>A0A060RU62_PLARE</name>
<gene>
    <name evidence="1" type="ORF">PRCDC_1038400</name>
</gene>
<dbReference type="AlphaFoldDB" id="A0A060RU62"/>
<dbReference type="InterPro" id="IPR006410">
    <property type="entry name" value="CHP01519_PLAF7"/>
</dbReference>
<evidence type="ECO:0000313" key="2">
    <source>
        <dbReference type="Proteomes" id="UP000027581"/>
    </source>
</evidence>
<dbReference type="EMBL" id="HG810771">
    <property type="protein sequence ID" value="CDO64821.1"/>
    <property type="molecule type" value="Genomic_DNA"/>
</dbReference>
<protein>
    <recommendedName>
        <fullName evidence="3">Exported protein (Hyp6)</fullName>
    </recommendedName>
</protein>
<keyword evidence="2" id="KW-1185">Reference proteome</keyword>
<dbReference type="Proteomes" id="UP000027581">
    <property type="component" value="Unassembled WGS sequence"/>
</dbReference>
<reference evidence="1" key="1">
    <citation type="submission" date="2014-01" db="EMBL/GenBank/DDBJ databases">
        <authorList>
            <person name="Aslett M."/>
        </authorList>
    </citation>
    <scope>NUCLEOTIDE SEQUENCE</scope>
    <source>
        <strain evidence="1">CDC</strain>
    </source>
</reference>
<dbReference type="NCBIfam" id="TIGR01519">
    <property type="entry name" value="plasmod_dom_1"/>
    <property type="match status" value="1"/>
</dbReference>
<reference evidence="1" key="2">
    <citation type="submission" date="2014-05" db="EMBL/GenBank/DDBJ databases">
        <title>The genome sequences of chimpanzee malaria parasites reveal the path to human adaptation.</title>
        <authorList>
            <person name="Otto T.D."/>
            <person name="Rayner J.C."/>
            <person name="Boehme U."/>
            <person name="Pain A."/>
            <person name="Spottiswoode N."/>
            <person name="Sanders M."/>
            <person name="Quail M."/>
            <person name="Ollomo B."/>
            <person name="Renaud F."/>
            <person name="Thomas A.W."/>
            <person name="Prugnolle F."/>
            <person name="Conway D.J."/>
            <person name="Newbold C."/>
            <person name="Berriman M."/>
        </authorList>
    </citation>
    <scope>NUCLEOTIDE SEQUENCE [LARGE SCALE GENOMIC DNA]</scope>
    <source>
        <strain evidence="1">CDC</strain>
    </source>
</reference>
<dbReference type="VEuPathDB" id="PlasmoDB:PRG01_0000400"/>
<dbReference type="Pfam" id="PF09715">
    <property type="entry name" value="Plasmod_dom_1"/>
    <property type="match status" value="1"/>
</dbReference>
<evidence type="ECO:0008006" key="3">
    <source>
        <dbReference type="Google" id="ProtNLM"/>
    </source>
</evidence>
<proteinExistence type="predicted"/>
<dbReference type="VEuPathDB" id="PlasmoDB:PRCDC_1038400"/>
<sequence>MRILQSLLSFFLPYIFLAHLYIFNKFLYSSNPHSNITLYGLNNILNRTLSDSCNLREKKNVRTSNNNKTLHKNSTDVKTVKSEIYNKKYSKDKNNINEVEAIEYNEPKKKETLEDLLEEYDEEMKEINKTNEKPFCKRAFLLLDVFDNIFIDKLVDMNIKKKRSSLVDHTVVNSVYLSNPSCPSLGMLISGYLVRSFEFLNKY</sequence>
<dbReference type="PhylomeDB" id="A0A060RU62"/>